<dbReference type="Gene3D" id="3.40.50.1820">
    <property type="entry name" value="alpha/beta hydrolase"/>
    <property type="match status" value="1"/>
</dbReference>
<reference evidence="3 4" key="1">
    <citation type="submission" date="2016-12" db="EMBL/GenBank/DDBJ databases">
        <authorList>
            <person name="Song W.-J."/>
            <person name="Kurnit D.M."/>
        </authorList>
    </citation>
    <scope>NUCLEOTIDE SEQUENCE [LARGE SCALE GENOMIC DNA]</scope>
    <source>
        <strain evidence="3 4">IMCC3135</strain>
    </source>
</reference>
<dbReference type="EMBL" id="CP018632">
    <property type="protein sequence ID" value="ASJ73479.1"/>
    <property type="molecule type" value="Genomic_DNA"/>
</dbReference>
<dbReference type="InterPro" id="IPR051340">
    <property type="entry name" value="Haloalkane_dehalogenase"/>
</dbReference>
<evidence type="ECO:0000313" key="3">
    <source>
        <dbReference type="EMBL" id="ASJ73479.1"/>
    </source>
</evidence>
<dbReference type="Pfam" id="PF00561">
    <property type="entry name" value="Abhydrolase_1"/>
    <property type="match status" value="1"/>
</dbReference>
<dbReference type="SUPFAM" id="SSF53474">
    <property type="entry name" value="alpha/beta-Hydrolases"/>
    <property type="match status" value="1"/>
</dbReference>
<keyword evidence="4" id="KW-1185">Reference proteome</keyword>
<proteinExistence type="predicted"/>
<accession>A0A2Z2NQH3</accession>
<dbReference type="EC" id="3.8.1.5" evidence="3"/>
<dbReference type="AlphaFoldDB" id="A0A2Z2NQH3"/>
<dbReference type="PANTHER" id="PTHR42977:SF3">
    <property type="entry name" value="AB HYDROLASE-1 DOMAIN-CONTAINING PROTEIN"/>
    <property type="match status" value="1"/>
</dbReference>
<gene>
    <name evidence="3" type="primary">dhmA2</name>
    <name evidence="3" type="ORF">IMCC3135_16985</name>
</gene>
<dbReference type="PRINTS" id="PR00111">
    <property type="entry name" value="ABHYDROLASE"/>
</dbReference>
<evidence type="ECO:0000259" key="2">
    <source>
        <dbReference type="Pfam" id="PF00561"/>
    </source>
</evidence>
<evidence type="ECO:0000256" key="1">
    <source>
        <dbReference type="ARBA" id="ARBA00022801"/>
    </source>
</evidence>
<feature type="domain" description="AB hydrolase-1" evidence="2">
    <location>
        <begin position="125"/>
        <end position="364"/>
    </location>
</feature>
<dbReference type="InterPro" id="IPR000073">
    <property type="entry name" value="AB_hydrolase_1"/>
</dbReference>
<dbReference type="KEGG" id="gai:IMCC3135_16985"/>
<sequence>MFGWMKILAVKQTKNRHDSQADADVPRHLAMPHSTPSDQKSIMTRNTFTRYIVAGLVALAPLTTPVLADAIIYEQSADPVAFNADPTDERLRPFVVDKEEYPFKSHWFERNGVAMHYIDEGEGFPIVLTHGNPDWSFLNRNIIKDMASEARVIAYDLPGFGFSESPEGFNWTPQEHAEWISALVNEHLGLEKFILVVQDWGGPTGLSVATDNPEKIAGLVVSNTWAWRPAAALADFSKQMATPEMQRKLIDENFFTAEMMPAGINPVSAANTAVTDAYRMPFPTPESREGAAYFPVAIIDQQEWVSQIEEQLHLLADKPAELIFGELDELLGQSDTVARWRGHFPDAPVQLLPHANHFTQEDSPESFGLSLRRLLSQIESE</sequence>
<organism evidence="3 4">
    <name type="scientific">Granulosicoccus antarcticus IMCC3135</name>
    <dbReference type="NCBI Taxonomy" id="1192854"/>
    <lineage>
        <taxon>Bacteria</taxon>
        <taxon>Pseudomonadati</taxon>
        <taxon>Pseudomonadota</taxon>
        <taxon>Gammaproteobacteria</taxon>
        <taxon>Chromatiales</taxon>
        <taxon>Granulosicoccaceae</taxon>
        <taxon>Granulosicoccus</taxon>
    </lineage>
</organism>
<evidence type="ECO:0000313" key="4">
    <source>
        <dbReference type="Proteomes" id="UP000250079"/>
    </source>
</evidence>
<dbReference type="GO" id="GO:0018786">
    <property type="term" value="F:haloalkane dehalogenase activity"/>
    <property type="evidence" value="ECO:0007669"/>
    <property type="project" value="UniProtKB-EC"/>
</dbReference>
<dbReference type="PANTHER" id="PTHR42977">
    <property type="entry name" value="HYDROLASE-RELATED"/>
    <property type="match status" value="1"/>
</dbReference>
<dbReference type="GO" id="GO:0004301">
    <property type="term" value="F:epoxide hydrolase activity"/>
    <property type="evidence" value="ECO:0007669"/>
    <property type="project" value="TreeGrafter"/>
</dbReference>
<name>A0A2Z2NQH3_9GAMM</name>
<protein>
    <submittedName>
        <fullName evidence="3">Haloalkane dehalogenase 2</fullName>
        <ecNumber evidence="3">3.8.1.5</ecNumber>
    </submittedName>
</protein>
<dbReference type="InterPro" id="IPR029058">
    <property type="entry name" value="AB_hydrolase_fold"/>
</dbReference>
<dbReference type="Proteomes" id="UP000250079">
    <property type="component" value="Chromosome"/>
</dbReference>
<keyword evidence="1 3" id="KW-0378">Hydrolase</keyword>